<evidence type="ECO:0000313" key="1">
    <source>
        <dbReference type="EMBL" id="GAG63270.1"/>
    </source>
</evidence>
<comment type="caution">
    <text evidence="1">The sequence shown here is derived from an EMBL/GenBank/DDBJ whole genome shotgun (WGS) entry which is preliminary data.</text>
</comment>
<reference evidence="1" key="1">
    <citation type="journal article" date="2014" name="Front. Microbiol.">
        <title>High frequency of phylogenetically diverse reductive dehalogenase-homologous genes in deep subseafloor sedimentary metagenomes.</title>
        <authorList>
            <person name="Kawai M."/>
            <person name="Futagami T."/>
            <person name="Toyoda A."/>
            <person name="Takaki Y."/>
            <person name="Nishi S."/>
            <person name="Hori S."/>
            <person name="Arai W."/>
            <person name="Tsubouchi T."/>
            <person name="Morono Y."/>
            <person name="Uchiyama I."/>
            <person name="Ito T."/>
            <person name="Fujiyama A."/>
            <person name="Inagaki F."/>
            <person name="Takami H."/>
        </authorList>
    </citation>
    <scope>NUCLEOTIDE SEQUENCE</scope>
    <source>
        <strain evidence="1">Expedition CK06-06</strain>
    </source>
</reference>
<dbReference type="InterPro" id="IPR027417">
    <property type="entry name" value="P-loop_NTPase"/>
</dbReference>
<sequence length="103" mass="11868">PRVILADEPSGNLDPQSEKDVMRLLKKINEDICEGKLSFILEGGYSLLGLPVCVYSVIQALFKEKYERPPYEYLDFSQNSKIDEINKIKKTLKNLLANYWKSI</sequence>
<dbReference type="InterPro" id="IPR037138">
    <property type="entry name" value="His_deacetylse_dom_sf"/>
</dbReference>
<name>X0Z267_9ZZZZ</name>
<dbReference type="Gene3D" id="3.40.800.20">
    <property type="entry name" value="Histone deacetylase domain"/>
    <property type="match status" value="1"/>
</dbReference>
<dbReference type="InterPro" id="IPR023696">
    <property type="entry name" value="Ureohydrolase_dom_sf"/>
</dbReference>
<dbReference type="SUPFAM" id="SSF52540">
    <property type="entry name" value="P-loop containing nucleoside triphosphate hydrolases"/>
    <property type="match status" value="1"/>
</dbReference>
<organism evidence="1">
    <name type="scientific">marine sediment metagenome</name>
    <dbReference type="NCBI Taxonomy" id="412755"/>
    <lineage>
        <taxon>unclassified sequences</taxon>
        <taxon>metagenomes</taxon>
        <taxon>ecological metagenomes</taxon>
    </lineage>
</organism>
<feature type="non-terminal residue" evidence="1">
    <location>
        <position position="1"/>
    </location>
</feature>
<evidence type="ECO:0008006" key="2">
    <source>
        <dbReference type="Google" id="ProtNLM"/>
    </source>
</evidence>
<accession>X0Z267</accession>
<dbReference type="EMBL" id="BART01009123">
    <property type="protein sequence ID" value="GAG63270.1"/>
    <property type="molecule type" value="Genomic_DNA"/>
</dbReference>
<gene>
    <name evidence="1" type="ORF">S01H4_20310</name>
</gene>
<proteinExistence type="predicted"/>
<dbReference type="SUPFAM" id="SSF52768">
    <property type="entry name" value="Arginase/deacetylase"/>
    <property type="match status" value="1"/>
</dbReference>
<dbReference type="AlphaFoldDB" id="X0Z267"/>
<protein>
    <recommendedName>
        <fullName evidence="2">Histone deacetylase domain-containing protein</fullName>
    </recommendedName>
</protein>